<dbReference type="Proteomes" id="UP000032568">
    <property type="component" value="Chromosome"/>
</dbReference>
<dbReference type="EMBL" id="CP059735">
    <property type="protein sequence ID" value="WDD99832.1"/>
    <property type="molecule type" value="Genomic_DNA"/>
</dbReference>
<feature type="region of interest" description="Disordered" evidence="1">
    <location>
        <begin position="627"/>
        <end position="647"/>
    </location>
</feature>
<evidence type="ECO:0000313" key="4">
    <source>
        <dbReference type="Proteomes" id="UP000032568"/>
    </source>
</evidence>
<organism evidence="3 4">
    <name type="scientific">Thalassomonas actiniarum</name>
    <dbReference type="NCBI Taxonomy" id="485447"/>
    <lineage>
        <taxon>Bacteria</taxon>
        <taxon>Pseudomonadati</taxon>
        <taxon>Pseudomonadota</taxon>
        <taxon>Gammaproteobacteria</taxon>
        <taxon>Alteromonadales</taxon>
        <taxon>Colwelliaceae</taxon>
        <taxon>Thalassomonas</taxon>
    </lineage>
</organism>
<feature type="domain" description="DUF5916" evidence="2">
    <location>
        <begin position="228"/>
        <end position="329"/>
    </location>
</feature>
<dbReference type="KEGG" id="tact:SG35_003935"/>
<accession>A0AAF0C3R8</accession>
<dbReference type="InterPro" id="IPR023614">
    <property type="entry name" value="Porin_dom_sf"/>
</dbReference>
<keyword evidence="4" id="KW-1185">Reference proteome</keyword>
<dbReference type="SUPFAM" id="SSF56935">
    <property type="entry name" value="Porins"/>
    <property type="match status" value="1"/>
</dbReference>
<dbReference type="PROSITE" id="PS51257">
    <property type="entry name" value="PROKAR_LIPOPROTEIN"/>
    <property type="match status" value="1"/>
</dbReference>
<dbReference type="Gene3D" id="2.40.160.10">
    <property type="entry name" value="Porin"/>
    <property type="match status" value="1"/>
</dbReference>
<dbReference type="AlphaFoldDB" id="A0AAF0C3R8"/>
<feature type="domain" description="DUF5916" evidence="2">
    <location>
        <begin position="394"/>
        <end position="774"/>
    </location>
</feature>
<name>A0AAF0C3R8_9GAMM</name>
<dbReference type="Pfam" id="PF19313">
    <property type="entry name" value="DUF5916"/>
    <property type="match status" value="2"/>
</dbReference>
<reference evidence="3 4" key="1">
    <citation type="journal article" date="2015" name="Genome Announc.">
        <title>Draft Genome Sequences of Marine Isolates of Thalassomonas viridans and Thalassomonas actiniarum.</title>
        <authorList>
            <person name="Olonade I."/>
            <person name="van Zyl L.J."/>
            <person name="Trindade M."/>
        </authorList>
    </citation>
    <scope>NUCLEOTIDE SEQUENCE [LARGE SCALE GENOMIC DNA]</scope>
    <source>
        <strain evidence="3 4">A5K-106</strain>
    </source>
</reference>
<dbReference type="SUPFAM" id="SSF49344">
    <property type="entry name" value="CBD9-like"/>
    <property type="match status" value="1"/>
</dbReference>
<evidence type="ECO:0000256" key="1">
    <source>
        <dbReference type="SAM" id="MobiDB-lite"/>
    </source>
</evidence>
<dbReference type="InterPro" id="IPR045670">
    <property type="entry name" value="DUF5916"/>
</dbReference>
<dbReference type="Gene3D" id="2.60.40.1190">
    <property type="match status" value="1"/>
</dbReference>
<sequence length="775" mass="89054">MKMSDVKQFSRLCMLLLMLLPVGLACAREGKFIPDGRLDEALWQQAGLFGQFFITQPLTLVEAKEKTTALFYTDEAGVYIGFINEQENLTRVGRLTLYDEDISDDFNEVIIDFNGKGIRAYGFKVSRENAAQDSIWSRETQESTDWNGEWFHASYSGEHSWQSEIFIPWTSLSMDVSPKDTREIKVYFSRWQQSLTRRLAFPAIDSSQTRFLDNFAAIEVSTEDYSSLDIFPYVSMNRDLLAHQSDAELGADFFWRPSPDKQLALSLNPDFGQVESDEIVVNFSAIETYLEEKRPFFLENHAMFDVRGPENLILVNTRRVGGQAFGQENGATDIDVAARYTQFGDMFEYGILAASEDDSRNIRGRDFLSARISYLHDNYNLGLLYNLTKTPQVARKAQVWGLDFAYEINNKLQLSGVYFHSDISANGLTEDVRDNGWSFTADYQAYDFWSQHLTLYRYGRDLDINDFGFVERVNIAQIAYDSVYEWPKGYRAWGISDFILEFAMDYSENEQDDDLPMSAESTFVINTHDNEEWEFELEYREEGIDDLITFGFNPARIPASHGVKLSYKSDQSQDLILDMSVATGKSGLKGRWTTYEFEPSYRLNEYVALELELTYSKRDSWLISLYEEDEEDEIEDEPEDEGGEEEDGANVLHDYRQEELSLAFNLSARFGEKHELRLKVEGVGIKAYGLDQFAAAPDGDLNPLGQAPDDFFESEFFAQIRYRYQISPLSEIYLVYGRGGESEFARPGPSFSHLIEDAVNHPGEENIFIKARFHF</sequence>
<proteinExistence type="predicted"/>
<evidence type="ECO:0000259" key="2">
    <source>
        <dbReference type="Pfam" id="PF19313"/>
    </source>
</evidence>
<reference evidence="3 4" key="2">
    <citation type="journal article" date="2022" name="Mar. Drugs">
        <title>Bioassay-Guided Fractionation Leads to the Detection of Cholic Acid Generated by the Rare Thalassomonas sp.</title>
        <authorList>
            <person name="Pheiffer F."/>
            <person name="Schneider Y.K."/>
            <person name="Hansen E.H."/>
            <person name="Andersen J.H."/>
            <person name="Isaksson J."/>
            <person name="Busche T."/>
            <person name="R C."/>
            <person name="Kalinowski J."/>
            <person name="Zyl L.V."/>
            <person name="Trindade M."/>
        </authorList>
    </citation>
    <scope>NUCLEOTIDE SEQUENCE [LARGE SCALE GENOMIC DNA]</scope>
    <source>
        <strain evidence="3 4">A5K-106</strain>
    </source>
</reference>
<protein>
    <recommendedName>
        <fullName evidence="2">DUF5916 domain-containing protein</fullName>
    </recommendedName>
</protein>
<evidence type="ECO:0000313" key="3">
    <source>
        <dbReference type="EMBL" id="WDD99832.1"/>
    </source>
</evidence>
<gene>
    <name evidence="3" type="ORF">SG35_003935</name>
</gene>